<keyword evidence="1" id="KW-0812">Transmembrane</keyword>
<keyword evidence="1" id="KW-0472">Membrane</keyword>
<organism evidence="3 4">
    <name type="scientific">Taenia crassiceps</name>
    <dbReference type="NCBI Taxonomy" id="6207"/>
    <lineage>
        <taxon>Eukaryota</taxon>
        <taxon>Metazoa</taxon>
        <taxon>Spiralia</taxon>
        <taxon>Lophotrochozoa</taxon>
        <taxon>Platyhelminthes</taxon>
        <taxon>Cestoda</taxon>
        <taxon>Eucestoda</taxon>
        <taxon>Cyclophyllidea</taxon>
        <taxon>Taeniidae</taxon>
        <taxon>Taenia</taxon>
    </lineage>
</organism>
<dbReference type="SUPFAM" id="SSF46565">
    <property type="entry name" value="Chaperone J-domain"/>
    <property type="match status" value="1"/>
</dbReference>
<dbReference type="Gene3D" id="1.10.287.110">
    <property type="entry name" value="DnaJ domain"/>
    <property type="match status" value="1"/>
</dbReference>
<dbReference type="Proteomes" id="UP001651158">
    <property type="component" value="Unassembled WGS sequence"/>
</dbReference>
<accession>A0ABR4QDL7</accession>
<comment type="caution">
    <text evidence="3">The sequence shown here is derived from an EMBL/GenBank/DDBJ whole genome shotgun (WGS) entry which is preliminary data.</text>
</comment>
<protein>
    <recommendedName>
        <fullName evidence="2">J domain-containing protein</fullName>
    </recommendedName>
</protein>
<keyword evidence="4" id="KW-1185">Reference proteome</keyword>
<name>A0ABR4QDL7_9CEST</name>
<keyword evidence="1" id="KW-1133">Transmembrane helix</keyword>
<dbReference type="CDD" id="cd06257">
    <property type="entry name" value="DnaJ"/>
    <property type="match status" value="1"/>
</dbReference>
<dbReference type="PROSITE" id="PS50076">
    <property type="entry name" value="DNAJ_2"/>
    <property type="match status" value="1"/>
</dbReference>
<dbReference type="PANTHER" id="PTHR44825">
    <property type="match status" value="1"/>
</dbReference>
<dbReference type="InterPro" id="IPR052763">
    <property type="entry name" value="DnaJ_C4"/>
</dbReference>
<proteinExistence type="predicted"/>
<feature type="domain" description="J" evidence="2">
    <location>
        <begin position="36"/>
        <end position="101"/>
    </location>
</feature>
<dbReference type="SMART" id="SM00271">
    <property type="entry name" value="DnaJ"/>
    <property type="match status" value="1"/>
</dbReference>
<dbReference type="InterPro" id="IPR001623">
    <property type="entry name" value="DnaJ_domain"/>
</dbReference>
<dbReference type="PRINTS" id="PR00625">
    <property type="entry name" value="JDOMAIN"/>
</dbReference>
<sequence>MIKVTSIRRPFWKFSWTYSIISQFKRFESSASSSKNYYKVLGVKPNASSQEVKEAYISLSKKYHPDVAGDNPDLRLKFVEINEAFAVLGKESSRREYDFQRKINPFSDIESGYKMEYPKPECLDPKLVPAYEEEMRRRWNARLNDWMRGQGEYELERGHHVRPVPTTLPHSYASQEFVKYDVLMLGGLLMFALAMAYIYHDIKSASRSQSG</sequence>
<reference evidence="3 4" key="1">
    <citation type="journal article" date="2022" name="Front. Cell. Infect. Microbiol.">
        <title>The Genomes of Two Strains of Taenia crassiceps the Animal Model for the Study of Human Cysticercosis.</title>
        <authorList>
            <person name="Bobes R.J."/>
            <person name="Estrada K."/>
            <person name="Rios-Valencia D.G."/>
            <person name="Calderon-Gallegos A."/>
            <person name="de la Torre P."/>
            <person name="Carrero J.C."/>
            <person name="Sanchez-Flores A."/>
            <person name="Laclette J.P."/>
        </authorList>
    </citation>
    <scope>NUCLEOTIDE SEQUENCE [LARGE SCALE GENOMIC DNA]</scope>
    <source>
        <strain evidence="3">WFUcys</strain>
    </source>
</reference>
<dbReference type="PANTHER" id="PTHR44825:SF1">
    <property type="entry name" value="DNAJ HOMOLOG SUBFAMILY C MEMBER 4"/>
    <property type="match status" value="1"/>
</dbReference>
<dbReference type="Pfam" id="PF00226">
    <property type="entry name" value="DnaJ"/>
    <property type="match status" value="1"/>
</dbReference>
<evidence type="ECO:0000256" key="1">
    <source>
        <dbReference type="SAM" id="Phobius"/>
    </source>
</evidence>
<feature type="transmembrane region" description="Helical" evidence="1">
    <location>
        <begin position="182"/>
        <end position="199"/>
    </location>
</feature>
<dbReference type="InterPro" id="IPR036869">
    <property type="entry name" value="J_dom_sf"/>
</dbReference>
<evidence type="ECO:0000313" key="4">
    <source>
        <dbReference type="Proteomes" id="UP001651158"/>
    </source>
</evidence>
<evidence type="ECO:0000313" key="3">
    <source>
        <dbReference type="EMBL" id="KAL5107774.1"/>
    </source>
</evidence>
<dbReference type="EMBL" id="JAKROA010000004">
    <property type="protein sequence ID" value="KAL5107774.1"/>
    <property type="molecule type" value="Genomic_DNA"/>
</dbReference>
<evidence type="ECO:0000259" key="2">
    <source>
        <dbReference type="PROSITE" id="PS50076"/>
    </source>
</evidence>
<gene>
    <name evidence="3" type="ORF">TcWFU_005572</name>
</gene>